<evidence type="ECO:0000313" key="3">
    <source>
        <dbReference type="EMBL" id="NEX61213.1"/>
    </source>
</evidence>
<dbReference type="Pfam" id="PF07589">
    <property type="entry name" value="PEP-CTERM"/>
    <property type="match status" value="1"/>
</dbReference>
<organism evidence="3 4">
    <name type="scientific">Noviherbaspirillum galbum</name>
    <dbReference type="NCBI Taxonomy" id="2709383"/>
    <lineage>
        <taxon>Bacteria</taxon>
        <taxon>Pseudomonadati</taxon>
        <taxon>Pseudomonadota</taxon>
        <taxon>Betaproteobacteria</taxon>
        <taxon>Burkholderiales</taxon>
        <taxon>Oxalobacteraceae</taxon>
        <taxon>Noviherbaspirillum</taxon>
    </lineage>
</organism>
<evidence type="ECO:0000259" key="2">
    <source>
        <dbReference type="Pfam" id="PF07589"/>
    </source>
</evidence>
<dbReference type="Proteomes" id="UP000482155">
    <property type="component" value="Unassembled WGS sequence"/>
</dbReference>
<feature type="chain" id="PRO_5025332898" evidence="1">
    <location>
        <begin position="26"/>
        <end position="218"/>
    </location>
</feature>
<keyword evidence="1" id="KW-0732">Signal</keyword>
<accession>A0A6B3SK98</accession>
<keyword evidence="4" id="KW-1185">Reference proteome</keyword>
<comment type="caution">
    <text evidence="3">The sequence shown here is derived from an EMBL/GenBank/DDBJ whole genome shotgun (WGS) entry which is preliminary data.</text>
</comment>
<sequence length="218" mass="21948">MMTMKKLPAMLVLAGLALTGGMANATVYSNSNDASSIQSFGSPDTTSYGQTFNLGVASTVLDWSFYATSGNAGNLELVIANWNGSRAVGPALYLSPVASYAGGAQTVSFNGINAVLSAGSYIAYLTVAGVAGPVSGVGFAGSSSDGGLGGGFRFLNSGGTDPLLLNDTWSNWFVPDMQFTANIVPGGVRVPEPGTLALLGLGVLAFAASRRGAKATNA</sequence>
<dbReference type="NCBIfam" id="TIGR02595">
    <property type="entry name" value="PEP_CTERM"/>
    <property type="match status" value="1"/>
</dbReference>
<dbReference type="AlphaFoldDB" id="A0A6B3SK98"/>
<proteinExistence type="predicted"/>
<protein>
    <submittedName>
        <fullName evidence="3">PEP-CTERM sorting domain-containing protein</fullName>
    </submittedName>
</protein>
<dbReference type="RefSeq" id="WP_163962186.1">
    <property type="nucleotide sequence ID" value="NZ_JAAIVB010000034.1"/>
</dbReference>
<dbReference type="InterPro" id="IPR013424">
    <property type="entry name" value="Ice-binding_C"/>
</dbReference>
<name>A0A6B3SK98_9BURK</name>
<gene>
    <name evidence="3" type="ORF">G3574_08990</name>
</gene>
<dbReference type="EMBL" id="JAAIVB010000034">
    <property type="protein sequence ID" value="NEX61213.1"/>
    <property type="molecule type" value="Genomic_DNA"/>
</dbReference>
<evidence type="ECO:0000313" key="4">
    <source>
        <dbReference type="Proteomes" id="UP000482155"/>
    </source>
</evidence>
<evidence type="ECO:0000256" key="1">
    <source>
        <dbReference type="SAM" id="SignalP"/>
    </source>
</evidence>
<feature type="signal peptide" evidence="1">
    <location>
        <begin position="1"/>
        <end position="25"/>
    </location>
</feature>
<reference evidence="3 4" key="1">
    <citation type="submission" date="2020-02" db="EMBL/GenBank/DDBJ databases">
        <authorList>
            <person name="Kim M.K."/>
        </authorList>
    </citation>
    <scope>NUCLEOTIDE SEQUENCE [LARGE SCALE GENOMIC DNA]</scope>
    <source>
        <strain evidence="3 4">17J57-3</strain>
    </source>
</reference>
<feature type="domain" description="Ice-binding protein C-terminal" evidence="2">
    <location>
        <begin position="190"/>
        <end position="211"/>
    </location>
</feature>